<accession>A0A330GWG2</accession>
<dbReference type="Gene3D" id="1.10.260.40">
    <property type="entry name" value="lambda repressor-like DNA-binding domains"/>
    <property type="match status" value="1"/>
</dbReference>
<evidence type="ECO:0000313" key="3">
    <source>
        <dbReference type="Proteomes" id="UP000251956"/>
    </source>
</evidence>
<dbReference type="Pfam" id="PF01381">
    <property type="entry name" value="HTH_3"/>
    <property type="match status" value="1"/>
</dbReference>
<organism evidence="2 3">
    <name type="scientific">Mesorhizobium atlanticum</name>
    <dbReference type="NCBI Taxonomy" id="2233532"/>
    <lineage>
        <taxon>Bacteria</taxon>
        <taxon>Pseudomonadati</taxon>
        <taxon>Pseudomonadota</taxon>
        <taxon>Alphaproteobacteria</taxon>
        <taxon>Hyphomicrobiales</taxon>
        <taxon>Phyllobacteriaceae</taxon>
        <taxon>Mesorhizobium</taxon>
    </lineage>
</organism>
<dbReference type="InterPro" id="IPR010982">
    <property type="entry name" value="Lambda_DNA-bd_dom_sf"/>
</dbReference>
<proteinExistence type="predicted"/>
<evidence type="ECO:0000259" key="1">
    <source>
        <dbReference type="PROSITE" id="PS50943"/>
    </source>
</evidence>
<dbReference type="OrthoDB" id="4419620at2"/>
<gene>
    <name evidence="2" type="ORF">DPM35_07750</name>
</gene>
<feature type="domain" description="HTH cro/C1-type" evidence="1">
    <location>
        <begin position="7"/>
        <end position="59"/>
    </location>
</feature>
<dbReference type="InterPro" id="IPR001387">
    <property type="entry name" value="Cro/C1-type_HTH"/>
</dbReference>
<dbReference type="SUPFAM" id="SSF47413">
    <property type="entry name" value="lambda repressor-like DNA-binding domains"/>
    <property type="match status" value="1"/>
</dbReference>
<dbReference type="AlphaFoldDB" id="A0A330GWG2"/>
<keyword evidence="3" id="KW-1185">Reference proteome</keyword>
<dbReference type="Proteomes" id="UP000251956">
    <property type="component" value="Unassembled WGS sequence"/>
</dbReference>
<dbReference type="GO" id="GO:0003677">
    <property type="term" value="F:DNA binding"/>
    <property type="evidence" value="ECO:0007669"/>
    <property type="project" value="InterPro"/>
</dbReference>
<dbReference type="EMBL" id="QMBQ01000002">
    <property type="protein sequence ID" value="RAZ78877.1"/>
    <property type="molecule type" value="Genomic_DNA"/>
</dbReference>
<protein>
    <submittedName>
        <fullName evidence="2">Transcriptional regulator</fullName>
    </submittedName>
</protein>
<reference evidence="2 3" key="1">
    <citation type="submission" date="2018-07" db="EMBL/GenBank/DDBJ databases">
        <title>Diversity of Mesorhizobium strains in Brazil.</title>
        <authorList>
            <person name="Helene L.C.F."/>
            <person name="Dall'Agnol R."/>
            <person name="Delamuta J.R.M."/>
            <person name="Hungria M."/>
        </authorList>
    </citation>
    <scope>NUCLEOTIDE SEQUENCE [LARGE SCALE GENOMIC DNA]</scope>
    <source>
        <strain evidence="2 3">CNPSo 3140</strain>
    </source>
</reference>
<dbReference type="PROSITE" id="PS50943">
    <property type="entry name" value="HTH_CROC1"/>
    <property type="match status" value="1"/>
</dbReference>
<dbReference type="CDD" id="cd00093">
    <property type="entry name" value="HTH_XRE"/>
    <property type="match status" value="1"/>
</dbReference>
<comment type="caution">
    <text evidence="2">The sequence shown here is derived from an EMBL/GenBank/DDBJ whole genome shotgun (WGS) entry which is preliminary data.</text>
</comment>
<name>A0A330GWG2_9HYPH</name>
<evidence type="ECO:0000313" key="2">
    <source>
        <dbReference type="EMBL" id="RAZ78877.1"/>
    </source>
</evidence>
<sequence length="78" mass="8574">MYPVQCRMARAALGWGIRELAEVARVATQTITRLEQGDRLKPKTLQAIRAAFEAAGIEFISQNGGGPGVRLARRLDHN</sequence>